<name>A0AAT9G874_9RICK</name>
<gene>
    <name evidence="2" type="ORF">DMENIID0002_06450</name>
</gene>
<dbReference type="Gene3D" id="3.40.50.2000">
    <property type="entry name" value="Glycogen Phosphorylase B"/>
    <property type="match status" value="1"/>
</dbReference>
<dbReference type="EMBL" id="AP029170">
    <property type="protein sequence ID" value="BFD45999.1"/>
    <property type="molecule type" value="Genomic_DNA"/>
</dbReference>
<dbReference type="SUPFAM" id="SSF53756">
    <property type="entry name" value="UDP-Glycosyltransferase/glycogen phosphorylase"/>
    <property type="match status" value="2"/>
</dbReference>
<proteinExistence type="predicted"/>
<feature type="domain" description="Glycosyl transferase family 1" evidence="1">
    <location>
        <begin position="223"/>
        <end position="308"/>
    </location>
</feature>
<dbReference type="GO" id="GO:0016757">
    <property type="term" value="F:glycosyltransferase activity"/>
    <property type="evidence" value="ECO:0007669"/>
    <property type="project" value="InterPro"/>
</dbReference>
<evidence type="ECO:0000313" key="2">
    <source>
        <dbReference type="EMBL" id="BFD45999.1"/>
    </source>
</evidence>
<sequence>MNSKETLILVSDIRGWAFDNVAQYVQSLLSNQYDCHIIYSCDYKTYKDFLIKLNQYTSIKLIHFFYRGYLTELLRSIADNSSNSKATGEILVNTTITTSIPDHLFIESESEILKNLPTFQFIDNYYTTSKRLYDIYTNIIDYPKPWQVIYDNVLIHDAESSHDEDHASLVVTWIGNSSWGSWYSSTPDYKGLKTVIIPALEQIDKDGIHIKRCIVDKNERIRSKQEIWEILKKTDILLIASVQEGTPLTIIEAMAFGCAIITTDVGIASEVLPEVQHEFIINRNHTGFINAIKKLNVERELLAKIKQQNCLSYQEIFANKTQMQNLWYSFIEDSVNNHTKKQILQTKQQILRNIELVNNKDSSSVTYRLLSLPFLKEIARFLLKYSWVTLSVRRIITMFYSFFSKNDYDNFKNFIIKYQGQKQDRCHSSNGGNLDPLPLGQKDIEDIYVIYPSIFLGVANSTKGLFDKTIPFPMGKLNVLISYINSYLPDKIITQIAKLLIKTGIKNLIISGGLDVHIQLVEKLHEMKGDNCLNIYYLWHGSPAQWVNIGHCQIFYRWLNLYKQHKIKSIITLKNGLEQFLIANGVQSYLLQNFIPLLLEKKIISRETGKFTIGIWSTSNIWIKNLYPQFAAISMFKDRVCCYTNFSFDNNKYASWMMEGVELKVFPENLPHKELIKLMANTNLTLYITNSECSPMIVLESLGLGVPCLVGPTADVYDDEFLRDMLTVNRVDCPLTIFNAIEKVQQNIDIICSKLPDFIKKYNEKALVLKNSLLTVIKDNHNTTV</sequence>
<reference evidence="2" key="1">
    <citation type="submission" date="2024-01" db="EMBL/GenBank/DDBJ databases">
        <title>Sequencing the genomes of a sandfly, Sergentomyia squamirostris, and its two endosymbionts.</title>
        <authorList>
            <person name="Itokawa K."/>
            <person name="Sanjoba C."/>
        </authorList>
    </citation>
    <scope>NUCLEOTIDE SEQUENCE</scope>
    <source>
        <strain evidence="2">RiSSQ</strain>
    </source>
</reference>
<dbReference type="InterPro" id="IPR001296">
    <property type="entry name" value="Glyco_trans_1"/>
</dbReference>
<dbReference type="AlphaFoldDB" id="A0AAT9G874"/>
<organism evidence="2">
    <name type="scientific">Candidatus Tisiphia endosymbiont of Sergentomyia squamirostris</name>
    <dbReference type="NCBI Taxonomy" id="3113639"/>
    <lineage>
        <taxon>Bacteria</taxon>
        <taxon>Pseudomonadati</taxon>
        <taxon>Pseudomonadota</taxon>
        <taxon>Alphaproteobacteria</taxon>
        <taxon>Rickettsiales</taxon>
        <taxon>Rickettsiaceae</taxon>
        <taxon>Rickettsieae</taxon>
        <taxon>Candidatus Tisiphia</taxon>
    </lineage>
</organism>
<dbReference type="Pfam" id="PF00534">
    <property type="entry name" value="Glycos_transf_1"/>
    <property type="match status" value="1"/>
</dbReference>
<dbReference type="PANTHER" id="PTHR12526">
    <property type="entry name" value="GLYCOSYLTRANSFERASE"/>
    <property type="match status" value="1"/>
</dbReference>
<accession>A0AAT9G874</accession>
<dbReference type="PANTHER" id="PTHR12526:SF630">
    <property type="entry name" value="GLYCOSYLTRANSFERASE"/>
    <property type="match status" value="1"/>
</dbReference>
<evidence type="ECO:0000259" key="1">
    <source>
        <dbReference type="Pfam" id="PF00534"/>
    </source>
</evidence>
<protein>
    <recommendedName>
        <fullName evidence="1">Glycosyl transferase family 1 domain-containing protein</fullName>
    </recommendedName>
</protein>